<proteinExistence type="inferred from homology"/>
<evidence type="ECO:0000259" key="4">
    <source>
        <dbReference type="Pfam" id="PF08241"/>
    </source>
</evidence>
<evidence type="ECO:0000313" key="6">
    <source>
        <dbReference type="Proteomes" id="UP001497623"/>
    </source>
</evidence>
<keyword evidence="3" id="KW-0808">Transferase</keyword>
<sequence>KFSDKSVQAVTAAQACHWFDLEPFFTEVERILVPGGILALYGYSFPKPLYEDKSEELIKLVDDFYNNKTGGYWGERRKDVDDEYRHDKYHIPFEDFHRDDAHYIDKKATVQELTGYLSSWSGFQNFKRKNGDELANNMLKNFKKNVMEVLDVSTLPEETIITLRFHFFLLLGRKSTT</sequence>
<dbReference type="EMBL" id="CAXKWB010038138">
    <property type="protein sequence ID" value="CAL4151195.1"/>
    <property type="molecule type" value="Genomic_DNA"/>
</dbReference>
<dbReference type="PANTHER" id="PTHR44942">
    <property type="entry name" value="METHYLTRANSF_11 DOMAIN-CONTAINING PROTEIN"/>
    <property type="match status" value="1"/>
</dbReference>
<comment type="similarity">
    <text evidence="1">Belongs to the methyltransferase superfamily.</text>
</comment>
<evidence type="ECO:0000256" key="3">
    <source>
        <dbReference type="ARBA" id="ARBA00022679"/>
    </source>
</evidence>
<dbReference type="Proteomes" id="UP001497623">
    <property type="component" value="Unassembled WGS sequence"/>
</dbReference>
<dbReference type="GO" id="GO:0008757">
    <property type="term" value="F:S-adenosylmethionine-dependent methyltransferase activity"/>
    <property type="evidence" value="ECO:0007669"/>
    <property type="project" value="InterPro"/>
</dbReference>
<dbReference type="PANTHER" id="PTHR44942:SF4">
    <property type="entry name" value="METHYLTRANSFERASE TYPE 11 DOMAIN-CONTAINING PROTEIN"/>
    <property type="match status" value="1"/>
</dbReference>
<evidence type="ECO:0000313" key="5">
    <source>
        <dbReference type="EMBL" id="CAL4151195.1"/>
    </source>
</evidence>
<dbReference type="InterPro" id="IPR029063">
    <property type="entry name" value="SAM-dependent_MTases_sf"/>
</dbReference>
<reference evidence="5 6" key="1">
    <citation type="submission" date="2024-05" db="EMBL/GenBank/DDBJ databases">
        <authorList>
            <person name="Wallberg A."/>
        </authorList>
    </citation>
    <scope>NUCLEOTIDE SEQUENCE [LARGE SCALE GENOMIC DNA]</scope>
</reference>
<feature type="non-terminal residue" evidence="5">
    <location>
        <position position="1"/>
    </location>
</feature>
<dbReference type="Gene3D" id="3.40.50.150">
    <property type="entry name" value="Vaccinia Virus protein VP39"/>
    <property type="match status" value="1"/>
</dbReference>
<evidence type="ECO:0000256" key="2">
    <source>
        <dbReference type="ARBA" id="ARBA00022603"/>
    </source>
</evidence>
<gene>
    <name evidence="5" type="ORF">MNOR_LOCUS30722</name>
</gene>
<feature type="domain" description="Methyltransferase type 11" evidence="4">
    <location>
        <begin position="2"/>
        <end position="39"/>
    </location>
</feature>
<accession>A0AAV2RY55</accession>
<dbReference type="InterPro" id="IPR051052">
    <property type="entry name" value="Diverse_substrate_MTase"/>
</dbReference>
<dbReference type="SUPFAM" id="SSF53335">
    <property type="entry name" value="S-adenosyl-L-methionine-dependent methyltransferases"/>
    <property type="match status" value="1"/>
</dbReference>
<dbReference type="AlphaFoldDB" id="A0AAV2RY55"/>
<dbReference type="InterPro" id="IPR013216">
    <property type="entry name" value="Methyltransf_11"/>
</dbReference>
<protein>
    <recommendedName>
        <fullName evidence="4">Methyltransferase type 11 domain-containing protein</fullName>
    </recommendedName>
</protein>
<dbReference type="GO" id="GO:0032259">
    <property type="term" value="P:methylation"/>
    <property type="evidence" value="ECO:0007669"/>
    <property type="project" value="UniProtKB-KW"/>
</dbReference>
<organism evidence="5 6">
    <name type="scientific">Meganyctiphanes norvegica</name>
    <name type="common">Northern krill</name>
    <name type="synonym">Thysanopoda norvegica</name>
    <dbReference type="NCBI Taxonomy" id="48144"/>
    <lineage>
        <taxon>Eukaryota</taxon>
        <taxon>Metazoa</taxon>
        <taxon>Ecdysozoa</taxon>
        <taxon>Arthropoda</taxon>
        <taxon>Crustacea</taxon>
        <taxon>Multicrustacea</taxon>
        <taxon>Malacostraca</taxon>
        <taxon>Eumalacostraca</taxon>
        <taxon>Eucarida</taxon>
        <taxon>Euphausiacea</taxon>
        <taxon>Euphausiidae</taxon>
        <taxon>Meganyctiphanes</taxon>
    </lineage>
</organism>
<comment type="caution">
    <text evidence="5">The sequence shown here is derived from an EMBL/GenBank/DDBJ whole genome shotgun (WGS) entry which is preliminary data.</text>
</comment>
<keyword evidence="6" id="KW-1185">Reference proteome</keyword>
<name>A0AAV2RY55_MEGNR</name>
<dbReference type="Pfam" id="PF08241">
    <property type="entry name" value="Methyltransf_11"/>
    <property type="match status" value="1"/>
</dbReference>
<keyword evidence="2" id="KW-0489">Methyltransferase</keyword>
<evidence type="ECO:0000256" key="1">
    <source>
        <dbReference type="ARBA" id="ARBA00008361"/>
    </source>
</evidence>